<dbReference type="InterPro" id="IPR000531">
    <property type="entry name" value="Beta-barrel_TonB"/>
</dbReference>
<keyword evidence="2 10" id="KW-0813">Transport</keyword>
<keyword evidence="7 10" id="KW-0472">Membrane</keyword>
<comment type="caution">
    <text evidence="14">The sequence shown here is derived from an EMBL/GenBank/DDBJ whole genome shotgun (WGS) entry which is preliminary data.</text>
</comment>
<dbReference type="Pfam" id="PF07715">
    <property type="entry name" value="Plug"/>
    <property type="match status" value="1"/>
</dbReference>
<dbReference type="EMBL" id="SNXR01000013">
    <property type="protein sequence ID" value="TDP59449.1"/>
    <property type="molecule type" value="Genomic_DNA"/>
</dbReference>
<sequence>MAQNDTIVLNEVIVSDTQLKKFSNTKYVSKLNDSIISRSNTSLTSLLNYNSTIYFKENGLGMVSSPSFRGTTAQQTAVIWNGININSQLNGLTDFNTINNGNYNEVTIRAGGGSAIYGSSAIGGSIHLSNALKFEKEFSNALQIRYGSFNTLSVNYALNASTERLSSQFSIVRNNSDNDYKYLNTNQKNQNGQFENTSANLSLGYKINPKNYLKFYSQVFDGLRHFSGTLAAASKSKYEDWNTRSLLEYANFTSKTTSNIRLAFLTESYKYFEDKNEVFFNYGKSETTIAKYDFSYQITDKITLNSLFDYTHTKGFGSDLKTTSRDIFSGILLMKHQLTSDFLYEINLRKEITSNYQSPYLFSFGTNYSLAKYYKIKMNVSKNFRIPTFNDLYWQQGGNPDLNPESALQFDVINEITTKNLVFTLTGFYNKIKDMISWKPNSNGLWQPINTNRVNTYGIETSLGYNKRLFHHHVVKLNLNYGYTISENQDTGKQLIYVPQHKLTSSVAYNYRKLTVFGSHLFNGAVFTSLDNYYRLKEYNVVNLGIEYQILKYCRMGFQVQNLANENYQAVIQRPLPGRNYILNFNFNL</sequence>
<evidence type="ECO:0000256" key="7">
    <source>
        <dbReference type="ARBA" id="ARBA00023136"/>
    </source>
</evidence>
<dbReference type="Gene3D" id="2.40.170.20">
    <property type="entry name" value="TonB-dependent receptor, beta-barrel domain"/>
    <property type="match status" value="1"/>
</dbReference>
<evidence type="ECO:0000256" key="10">
    <source>
        <dbReference type="PROSITE-ProRule" id="PRU01360"/>
    </source>
</evidence>
<dbReference type="Gene3D" id="2.170.130.10">
    <property type="entry name" value="TonB-dependent receptor, plug domain"/>
    <property type="match status" value="1"/>
</dbReference>
<dbReference type="Pfam" id="PF00593">
    <property type="entry name" value="TonB_dep_Rec_b-barrel"/>
    <property type="match status" value="1"/>
</dbReference>
<dbReference type="RefSeq" id="WP_246014023.1">
    <property type="nucleotide sequence ID" value="NZ_SNXR01000013.1"/>
</dbReference>
<evidence type="ECO:0000256" key="8">
    <source>
        <dbReference type="ARBA" id="ARBA00023170"/>
    </source>
</evidence>
<dbReference type="GO" id="GO:0044718">
    <property type="term" value="P:siderophore transmembrane transport"/>
    <property type="evidence" value="ECO:0007669"/>
    <property type="project" value="TreeGrafter"/>
</dbReference>
<dbReference type="InterPro" id="IPR036942">
    <property type="entry name" value="Beta-barrel_TonB_sf"/>
</dbReference>
<feature type="domain" description="TonB-dependent receptor-like beta-barrel" evidence="12">
    <location>
        <begin position="144"/>
        <end position="563"/>
    </location>
</feature>
<evidence type="ECO:0000256" key="3">
    <source>
        <dbReference type="ARBA" id="ARBA00022452"/>
    </source>
</evidence>
<dbReference type="PROSITE" id="PS52016">
    <property type="entry name" value="TONB_DEPENDENT_REC_3"/>
    <property type="match status" value="1"/>
</dbReference>
<keyword evidence="8 14" id="KW-0675">Receptor</keyword>
<evidence type="ECO:0000313" key="15">
    <source>
        <dbReference type="Proteomes" id="UP000295260"/>
    </source>
</evidence>
<name>A0A4R6QDF3_9FLAO</name>
<keyword evidence="15" id="KW-1185">Reference proteome</keyword>
<evidence type="ECO:0000256" key="11">
    <source>
        <dbReference type="RuleBase" id="RU003357"/>
    </source>
</evidence>
<evidence type="ECO:0000259" key="12">
    <source>
        <dbReference type="Pfam" id="PF00593"/>
    </source>
</evidence>
<dbReference type="PANTHER" id="PTHR30069:SF29">
    <property type="entry name" value="HEMOGLOBIN AND HEMOGLOBIN-HAPTOGLOBIN-BINDING PROTEIN 1-RELATED"/>
    <property type="match status" value="1"/>
</dbReference>
<reference evidence="14 15" key="1">
    <citation type="submission" date="2019-03" db="EMBL/GenBank/DDBJ databases">
        <title>Genomic Encyclopedia of Archaeal and Bacterial Type Strains, Phase II (KMG-II): from individual species to whole genera.</title>
        <authorList>
            <person name="Goeker M."/>
        </authorList>
    </citation>
    <scope>NUCLEOTIDE SEQUENCE [LARGE SCALE GENOMIC DNA]</scope>
    <source>
        <strain evidence="14 15">DSM 25687</strain>
    </source>
</reference>
<dbReference type="PANTHER" id="PTHR30069">
    <property type="entry name" value="TONB-DEPENDENT OUTER MEMBRANE RECEPTOR"/>
    <property type="match status" value="1"/>
</dbReference>
<protein>
    <submittedName>
        <fullName evidence="14">Iron complex outermembrane receptor protein</fullName>
    </submittedName>
</protein>
<evidence type="ECO:0000259" key="13">
    <source>
        <dbReference type="Pfam" id="PF07715"/>
    </source>
</evidence>
<evidence type="ECO:0000256" key="6">
    <source>
        <dbReference type="ARBA" id="ARBA00023077"/>
    </source>
</evidence>
<comment type="subcellular location">
    <subcellularLocation>
        <location evidence="1 10">Cell outer membrane</location>
        <topology evidence="1 10">Multi-pass membrane protein</topology>
    </subcellularLocation>
</comment>
<organism evidence="14 15">
    <name type="scientific">Flavobacterium dankookense</name>
    <dbReference type="NCBI Taxonomy" id="706186"/>
    <lineage>
        <taxon>Bacteria</taxon>
        <taxon>Pseudomonadati</taxon>
        <taxon>Bacteroidota</taxon>
        <taxon>Flavobacteriia</taxon>
        <taxon>Flavobacteriales</taxon>
        <taxon>Flavobacteriaceae</taxon>
        <taxon>Flavobacterium</taxon>
    </lineage>
</organism>
<dbReference type="GO" id="GO:0015344">
    <property type="term" value="F:siderophore uptake transmembrane transporter activity"/>
    <property type="evidence" value="ECO:0007669"/>
    <property type="project" value="TreeGrafter"/>
</dbReference>
<evidence type="ECO:0000313" key="14">
    <source>
        <dbReference type="EMBL" id="TDP59449.1"/>
    </source>
</evidence>
<keyword evidence="3 10" id="KW-1134">Transmembrane beta strand</keyword>
<keyword evidence="5" id="KW-0732">Signal</keyword>
<dbReference type="InterPro" id="IPR037066">
    <property type="entry name" value="Plug_dom_sf"/>
</dbReference>
<evidence type="ECO:0000256" key="5">
    <source>
        <dbReference type="ARBA" id="ARBA00022729"/>
    </source>
</evidence>
<proteinExistence type="inferred from homology"/>
<dbReference type="Proteomes" id="UP000295260">
    <property type="component" value="Unassembled WGS sequence"/>
</dbReference>
<dbReference type="AlphaFoldDB" id="A0A4R6QDF3"/>
<evidence type="ECO:0000256" key="1">
    <source>
        <dbReference type="ARBA" id="ARBA00004571"/>
    </source>
</evidence>
<comment type="similarity">
    <text evidence="10 11">Belongs to the TonB-dependent receptor family.</text>
</comment>
<gene>
    <name evidence="14" type="ORF">BC748_1701</name>
</gene>
<keyword evidence="9 10" id="KW-0998">Cell outer membrane</keyword>
<feature type="domain" description="TonB-dependent receptor plug" evidence="13">
    <location>
        <begin position="34"/>
        <end position="124"/>
    </location>
</feature>
<dbReference type="InterPro" id="IPR039426">
    <property type="entry name" value="TonB-dep_rcpt-like"/>
</dbReference>
<dbReference type="GO" id="GO:0009279">
    <property type="term" value="C:cell outer membrane"/>
    <property type="evidence" value="ECO:0007669"/>
    <property type="project" value="UniProtKB-SubCell"/>
</dbReference>
<keyword evidence="4 10" id="KW-0812">Transmembrane</keyword>
<keyword evidence="6 11" id="KW-0798">TonB box</keyword>
<dbReference type="InterPro" id="IPR012910">
    <property type="entry name" value="Plug_dom"/>
</dbReference>
<dbReference type="SUPFAM" id="SSF56935">
    <property type="entry name" value="Porins"/>
    <property type="match status" value="1"/>
</dbReference>
<evidence type="ECO:0000256" key="4">
    <source>
        <dbReference type="ARBA" id="ARBA00022692"/>
    </source>
</evidence>
<accession>A0A4R6QDF3</accession>
<evidence type="ECO:0000256" key="2">
    <source>
        <dbReference type="ARBA" id="ARBA00022448"/>
    </source>
</evidence>
<evidence type="ECO:0000256" key="9">
    <source>
        <dbReference type="ARBA" id="ARBA00023237"/>
    </source>
</evidence>